<dbReference type="InterPro" id="IPR003761">
    <property type="entry name" value="Exonuc_VII_S"/>
</dbReference>
<evidence type="ECO:0000256" key="2">
    <source>
        <dbReference type="ARBA" id="ARBA00022490"/>
    </source>
</evidence>
<comment type="similarity">
    <text evidence="1 6">Belongs to the XseB family.</text>
</comment>
<dbReference type="SUPFAM" id="SSF116842">
    <property type="entry name" value="XseB-like"/>
    <property type="match status" value="1"/>
</dbReference>
<protein>
    <recommendedName>
        <fullName evidence="6">Exodeoxyribonuclease 7 small subunit</fullName>
        <ecNumber evidence="6">3.1.11.6</ecNumber>
    </recommendedName>
    <alternativeName>
        <fullName evidence="6">Exodeoxyribonuclease VII small subunit</fullName>
        <shortName evidence="6">Exonuclease VII small subunit</shortName>
    </alternativeName>
</protein>
<keyword evidence="5 6" id="KW-0269">Exonuclease</keyword>
<dbReference type="Gene3D" id="1.10.287.1040">
    <property type="entry name" value="Exonuclease VII, small subunit"/>
    <property type="match status" value="1"/>
</dbReference>
<dbReference type="PIRSF" id="PIRSF006488">
    <property type="entry name" value="Exonuc_VII_S"/>
    <property type="match status" value="1"/>
</dbReference>
<dbReference type="GO" id="GO:0005829">
    <property type="term" value="C:cytosol"/>
    <property type="evidence" value="ECO:0007669"/>
    <property type="project" value="TreeGrafter"/>
</dbReference>
<dbReference type="OrthoDB" id="9801128at2"/>
<sequence>MTKKTPPAAPADFEQALGELESLVERMEQGELSLEASLKEFERGIALARQCQRALQDAEQKVRVLTESGEEEDLDTPRAADTDERDDA</sequence>
<dbReference type="PANTHER" id="PTHR34137">
    <property type="entry name" value="EXODEOXYRIBONUCLEASE 7 SMALL SUBUNIT"/>
    <property type="match status" value="1"/>
</dbReference>
<dbReference type="InterPro" id="IPR037004">
    <property type="entry name" value="Exonuc_VII_ssu_sf"/>
</dbReference>
<reference evidence="8 9" key="1">
    <citation type="submission" date="2017-02" db="EMBL/GenBank/DDBJ databases">
        <title>Genomic diversity within the haloalkaliphilic genus Thioalkalivibrio.</title>
        <authorList>
            <person name="Ahn A.-C."/>
            <person name="Meier-Kolthoff J."/>
            <person name="Overmars L."/>
            <person name="Richter M."/>
            <person name="Woyke T."/>
            <person name="Sorokin D.Y."/>
            <person name="Muyzer G."/>
        </authorList>
    </citation>
    <scope>NUCLEOTIDE SEQUENCE [LARGE SCALE GENOMIC DNA]</scope>
    <source>
        <strain evidence="8 9">ALJD</strain>
    </source>
</reference>
<dbReference type="GO" id="GO:0006308">
    <property type="term" value="P:DNA catabolic process"/>
    <property type="evidence" value="ECO:0007669"/>
    <property type="project" value="UniProtKB-UniRule"/>
</dbReference>
<dbReference type="NCBIfam" id="TIGR01280">
    <property type="entry name" value="xseB"/>
    <property type="match status" value="1"/>
</dbReference>
<dbReference type="PANTHER" id="PTHR34137:SF1">
    <property type="entry name" value="EXODEOXYRIBONUCLEASE 7 SMALL SUBUNIT"/>
    <property type="match status" value="1"/>
</dbReference>
<dbReference type="GO" id="GO:0008855">
    <property type="term" value="F:exodeoxyribonuclease VII activity"/>
    <property type="evidence" value="ECO:0007669"/>
    <property type="project" value="UniProtKB-UniRule"/>
</dbReference>
<comment type="function">
    <text evidence="6">Bidirectionally degrades single-stranded DNA into large acid-insoluble oligonucleotides, which are then degraded further into small acid-soluble oligonucleotides.</text>
</comment>
<organism evidence="8 9">
    <name type="scientific">Thioalkalivibrio denitrificans</name>
    <dbReference type="NCBI Taxonomy" id="108003"/>
    <lineage>
        <taxon>Bacteria</taxon>
        <taxon>Pseudomonadati</taxon>
        <taxon>Pseudomonadota</taxon>
        <taxon>Gammaproteobacteria</taxon>
        <taxon>Chromatiales</taxon>
        <taxon>Ectothiorhodospiraceae</taxon>
        <taxon>Thioalkalivibrio</taxon>
    </lineage>
</organism>
<evidence type="ECO:0000256" key="4">
    <source>
        <dbReference type="ARBA" id="ARBA00022801"/>
    </source>
</evidence>
<comment type="catalytic activity">
    <reaction evidence="6">
        <text>Exonucleolytic cleavage in either 5'- to 3'- or 3'- to 5'-direction to yield nucleoside 5'-phosphates.</text>
        <dbReference type="EC" id="3.1.11.6"/>
    </reaction>
</comment>
<dbReference type="Pfam" id="PF02609">
    <property type="entry name" value="Exonuc_VII_S"/>
    <property type="match status" value="1"/>
</dbReference>
<feature type="region of interest" description="Disordered" evidence="7">
    <location>
        <begin position="63"/>
        <end position="88"/>
    </location>
</feature>
<comment type="caution">
    <text evidence="8">The sequence shown here is derived from an EMBL/GenBank/DDBJ whole genome shotgun (WGS) entry which is preliminary data.</text>
</comment>
<evidence type="ECO:0000256" key="7">
    <source>
        <dbReference type="SAM" id="MobiDB-lite"/>
    </source>
</evidence>
<evidence type="ECO:0000256" key="3">
    <source>
        <dbReference type="ARBA" id="ARBA00022722"/>
    </source>
</evidence>
<evidence type="ECO:0000256" key="6">
    <source>
        <dbReference type="HAMAP-Rule" id="MF_00337"/>
    </source>
</evidence>
<dbReference type="EMBL" id="MVBK01000077">
    <property type="protein sequence ID" value="OOG23135.1"/>
    <property type="molecule type" value="Genomic_DNA"/>
</dbReference>
<name>A0A1V3NDM0_9GAMM</name>
<dbReference type="Proteomes" id="UP000189462">
    <property type="component" value="Unassembled WGS sequence"/>
</dbReference>
<dbReference type="GO" id="GO:0009318">
    <property type="term" value="C:exodeoxyribonuclease VII complex"/>
    <property type="evidence" value="ECO:0007669"/>
    <property type="project" value="UniProtKB-UniRule"/>
</dbReference>
<gene>
    <name evidence="6" type="primary">xseB</name>
    <name evidence="8" type="ORF">B1C78_12335</name>
</gene>
<evidence type="ECO:0000256" key="5">
    <source>
        <dbReference type="ARBA" id="ARBA00022839"/>
    </source>
</evidence>
<dbReference type="RefSeq" id="WP_077279459.1">
    <property type="nucleotide sequence ID" value="NZ_MVBK01000077.1"/>
</dbReference>
<dbReference type="AlphaFoldDB" id="A0A1V3NDM0"/>
<comment type="subunit">
    <text evidence="6">Heterooligomer composed of large and small subunits.</text>
</comment>
<evidence type="ECO:0000313" key="9">
    <source>
        <dbReference type="Proteomes" id="UP000189462"/>
    </source>
</evidence>
<dbReference type="NCBIfam" id="NF002140">
    <property type="entry name" value="PRK00977.1-4"/>
    <property type="match status" value="1"/>
</dbReference>
<evidence type="ECO:0000313" key="8">
    <source>
        <dbReference type="EMBL" id="OOG23135.1"/>
    </source>
</evidence>
<keyword evidence="2 6" id="KW-0963">Cytoplasm</keyword>
<dbReference type="STRING" id="108003.B1C78_12335"/>
<dbReference type="EC" id="3.1.11.6" evidence="6"/>
<proteinExistence type="inferred from homology"/>
<comment type="subcellular location">
    <subcellularLocation>
        <location evidence="6">Cytoplasm</location>
    </subcellularLocation>
</comment>
<dbReference type="HAMAP" id="MF_00337">
    <property type="entry name" value="Exonuc_7_S"/>
    <property type="match status" value="1"/>
</dbReference>
<keyword evidence="9" id="KW-1185">Reference proteome</keyword>
<keyword evidence="3 6" id="KW-0540">Nuclease</keyword>
<keyword evidence="4 6" id="KW-0378">Hydrolase</keyword>
<evidence type="ECO:0000256" key="1">
    <source>
        <dbReference type="ARBA" id="ARBA00009998"/>
    </source>
</evidence>
<accession>A0A1V3NDM0</accession>
<feature type="compositionally biased region" description="Basic and acidic residues" evidence="7">
    <location>
        <begin position="75"/>
        <end position="88"/>
    </location>
</feature>